<dbReference type="GO" id="GO:0005634">
    <property type="term" value="C:nucleus"/>
    <property type="evidence" value="ECO:0007669"/>
    <property type="project" value="UniProtKB-SubCell"/>
</dbReference>
<dbReference type="PROSITE" id="PS50811">
    <property type="entry name" value="WRKY"/>
    <property type="match status" value="1"/>
</dbReference>
<keyword evidence="5" id="KW-0804">Transcription</keyword>
<keyword evidence="3" id="KW-0805">Transcription regulation</keyword>
<dbReference type="FunFam" id="2.20.25.80:FF:000008">
    <property type="entry name" value="WRKY transcription factor 40"/>
    <property type="match status" value="1"/>
</dbReference>
<gene>
    <name evidence="8" type="ORF">ZIOFF_041623</name>
</gene>
<keyword evidence="6" id="KW-0539">Nucleus</keyword>
<evidence type="ECO:0000313" key="8">
    <source>
        <dbReference type="EMBL" id="KAG6501740.1"/>
    </source>
</evidence>
<dbReference type="InterPro" id="IPR044810">
    <property type="entry name" value="WRKY_plant"/>
</dbReference>
<evidence type="ECO:0000259" key="7">
    <source>
        <dbReference type="PROSITE" id="PS50811"/>
    </source>
</evidence>
<comment type="similarity">
    <text evidence="2">Belongs to the WRKY group II-a family.</text>
</comment>
<name>A0A8J5G700_ZINOF</name>
<evidence type="ECO:0000256" key="6">
    <source>
        <dbReference type="ARBA" id="ARBA00023242"/>
    </source>
</evidence>
<comment type="subcellular location">
    <subcellularLocation>
        <location evidence="1">Nucleus</location>
    </subcellularLocation>
</comment>
<keyword evidence="9" id="KW-1185">Reference proteome</keyword>
<keyword evidence="4" id="KW-0238">DNA-binding</keyword>
<dbReference type="InterPro" id="IPR003657">
    <property type="entry name" value="WRKY_dom"/>
</dbReference>
<evidence type="ECO:0000256" key="4">
    <source>
        <dbReference type="ARBA" id="ARBA00023125"/>
    </source>
</evidence>
<evidence type="ECO:0000256" key="5">
    <source>
        <dbReference type="ARBA" id="ARBA00023163"/>
    </source>
</evidence>
<evidence type="ECO:0000256" key="3">
    <source>
        <dbReference type="ARBA" id="ARBA00023015"/>
    </source>
</evidence>
<dbReference type="AlphaFoldDB" id="A0A8J5G700"/>
<organism evidence="8 9">
    <name type="scientific">Zingiber officinale</name>
    <name type="common">Ginger</name>
    <name type="synonym">Amomum zingiber</name>
    <dbReference type="NCBI Taxonomy" id="94328"/>
    <lineage>
        <taxon>Eukaryota</taxon>
        <taxon>Viridiplantae</taxon>
        <taxon>Streptophyta</taxon>
        <taxon>Embryophyta</taxon>
        <taxon>Tracheophyta</taxon>
        <taxon>Spermatophyta</taxon>
        <taxon>Magnoliopsida</taxon>
        <taxon>Liliopsida</taxon>
        <taxon>Zingiberales</taxon>
        <taxon>Zingiberaceae</taxon>
        <taxon>Zingiber</taxon>
    </lineage>
</organism>
<feature type="domain" description="WRKY" evidence="7">
    <location>
        <begin position="85"/>
        <end position="151"/>
    </location>
</feature>
<evidence type="ECO:0000256" key="2">
    <source>
        <dbReference type="ARBA" id="ARBA00008189"/>
    </source>
</evidence>
<sequence length="240" mass="27298">MIIALQNQLMDLTSFPPAESSFSMTGKRKIQNTEMNRNNDSLFDRIHETRNQTENDITRPSCKRLREDIEPNNAHTTYTRVDASDSSPMVRDGYQWRKYGQKVTKDNPSPRAYFRCSYAPSCPVKKKVQRSAEDRTVLVATYEGEHNHSRPSPVGFTDTMHENTSHPYVMYLNSSNSTVTLDLTHQGLNSNNCDKGIELIELQRVLAEKIASSLTKDENFNAALISAISGRMFQDTQVQN</sequence>
<reference evidence="8 9" key="1">
    <citation type="submission" date="2020-08" db="EMBL/GenBank/DDBJ databases">
        <title>Plant Genome Project.</title>
        <authorList>
            <person name="Zhang R.-G."/>
        </authorList>
    </citation>
    <scope>NUCLEOTIDE SEQUENCE [LARGE SCALE GENOMIC DNA]</scope>
    <source>
        <tissue evidence="8">Rhizome</tissue>
    </source>
</reference>
<dbReference type="EMBL" id="JACMSC010000011">
    <property type="protein sequence ID" value="KAG6501740.1"/>
    <property type="molecule type" value="Genomic_DNA"/>
</dbReference>
<dbReference type="GO" id="GO:0043565">
    <property type="term" value="F:sequence-specific DNA binding"/>
    <property type="evidence" value="ECO:0007669"/>
    <property type="project" value="InterPro"/>
</dbReference>
<proteinExistence type="inferred from homology"/>
<protein>
    <recommendedName>
        <fullName evidence="7">WRKY domain-containing protein</fullName>
    </recommendedName>
</protein>
<dbReference type="SMART" id="SM00774">
    <property type="entry name" value="WRKY"/>
    <property type="match status" value="1"/>
</dbReference>
<dbReference type="OrthoDB" id="1879341at2759"/>
<dbReference type="Proteomes" id="UP000734854">
    <property type="component" value="Unassembled WGS sequence"/>
</dbReference>
<evidence type="ECO:0000313" key="9">
    <source>
        <dbReference type="Proteomes" id="UP000734854"/>
    </source>
</evidence>
<evidence type="ECO:0000256" key="1">
    <source>
        <dbReference type="ARBA" id="ARBA00004123"/>
    </source>
</evidence>
<accession>A0A8J5G700</accession>
<dbReference type="PANTHER" id="PTHR31429">
    <property type="entry name" value="WRKY TRANSCRIPTION FACTOR 36-RELATED"/>
    <property type="match status" value="1"/>
</dbReference>
<dbReference type="PANTHER" id="PTHR31429:SF3">
    <property type="entry name" value="WRKY TRANSCRIPTION FACTOR 40-RELATED"/>
    <property type="match status" value="1"/>
</dbReference>
<dbReference type="Pfam" id="PF03106">
    <property type="entry name" value="WRKY"/>
    <property type="match status" value="1"/>
</dbReference>
<comment type="caution">
    <text evidence="8">The sequence shown here is derived from an EMBL/GenBank/DDBJ whole genome shotgun (WGS) entry which is preliminary data.</text>
</comment>
<dbReference type="GO" id="GO:0051707">
    <property type="term" value="P:response to other organism"/>
    <property type="evidence" value="ECO:0007669"/>
    <property type="project" value="UniProtKB-ARBA"/>
</dbReference>
<dbReference type="GO" id="GO:0003700">
    <property type="term" value="F:DNA-binding transcription factor activity"/>
    <property type="evidence" value="ECO:0007669"/>
    <property type="project" value="InterPro"/>
</dbReference>